<reference evidence="2 3" key="1">
    <citation type="submission" date="2023-11" db="EMBL/GenBank/DDBJ databases">
        <title>Draft genome sequence and annotation of the polyextremotolerant black yeast-like fungus Aureobasidium pullulans NRRL 62042.</title>
        <authorList>
            <person name="Dielentheis-Frenken M.R.E."/>
            <person name="Wibberg D."/>
            <person name="Blank L.M."/>
            <person name="Tiso T."/>
        </authorList>
    </citation>
    <scope>NUCLEOTIDE SEQUENCE [LARGE SCALE GENOMIC DNA]</scope>
    <source>
        <strain evidence="2 3">NRRL 62042</strain>
    </source>
</reference>
<accession>A0ABR0T6R4</accession>
<keyword evidence="3" id="KW-1185">Reference proteome</keyword>
<feature type="compositionally biased region" description="Polar residues" evidence="1">
    <location>
        <begin position="449"/>
        <end position="460"/>
    </location>
</feature>
<gene>
    <name evidence="2" type="ORF">QM012_004127</name>
</gene>
<feature type="compositionally biased region" description="Polar residues" evidence="1">
    <location>
        <begin position="27"/>
        <end position="46"/>
    </location>
</feature>
<feature type="compositionally biased region" description="Acidic residues" evidence="1">
    <location>
        <begin position="705"/>
        <end position="714"/>
    </location>
</feature>
<feature type="region of interest" description="Disordered" evidence="1">
    <location>
        <begin position="442"/>
        <end position="484"/>
    </location>
</feature>
<feature type="region of interest" description="Disordered" evidence="1">
    <location>
        <begin position="26"/>
        <end position="106"/>
    </location>
</feature>
<organism evidence="2 3">
    <name type="scientific">Aureobasidium pullulans</name>
    <name type="common">Black yeast</name>
    <name type="synonym">Pullularia pullulans</name>
    <dbReference type="NCBI Taxonomy" id="5580"/>
    <lineage>
        <taxon>Eukaryota</taxon>
        <taxon>Fungi</taxon>
        <taxon>Dikarya</taxon>
        <taxon>Ascomycota</taxon>
        <taxon>Pezizomycotina</taxon>
        <taxon>Dothideomycetes</taxon>
        <taxon>Dothideomycetidae</taxon>
        <taxon>Dothideales</taxon>
        <taxon>Saccotheciaceae</taxon>
        <taxon>Aureobasidium</taxon>
    </lineage>
</organism>
<feature type="region of interest" description="Disordered" evidence="1">
    <location>
        <begin position="659"/>
        <end position="714"/>
    </location>
</feature>
<feature type="compositionally biased region" description="Polar residues" evidence="1">
    <location>
        <begin position="64"/>
        <end position="91"/>
    </location>
</feature>
<name>A0ABR0T6R4_AURPU</name>
<evidence type="ECO:0000256" key="1">
    <source>
        <dbReference type="SAM" id="MobiDB-lite"/>
    </source>
</evidence>
<evidence type="ECO:0000313" key="2">
    <source>
        <dbReference type="EMBL" id="KAK6000139.1"/>
    </source>
</evidence>
<proteinExistence type="predicted"/>
<dbReference type="Proteomes" id="UP001341245">
    <property type="component" value="Unassembled WGS sequence"/>
</dbReference>
<protein>
    <submittedName>
        <fullName evidence="2">Uncharacterized protein</fullName>
    </submittedName>
</protein>
<dbReference type="EMBL" id="JASGXD010000019">
    <property type="protein sequence ID" value="KAK6000139.1"/>
    <property type="molecule type" value="Genomic_DNA"/>
</dbReference>
<sequence length="714" mass="79982">MLPAIGGALADEGVITDWSCHNLAKQDPSSGTGSGKYNNTADANQETLEDVVNKQNVEPGVHPTHSSNGQSIEESTTSEPRASASIETSPSDADINPDEESPVETTQFSASLADGTIVYLDNSLIDLSHFKDLVLTVSKIWKQHSVKVASWLSAQNIAIRIHTGVRHKAHRKNLLHTVIYDAGAGRNPRKLLLCTWNLSANHSKSSLLTVRNIKGPAGSKGIRAGLMRALQNHIGSLNSYGLLVMPPSLATHALYFQYKEYDTMFESDRAGSRDRNFMSTVLGENILLSQIPEPVTQITEKELLSLSIPIWQWWRSEQMSVGKEPLEGITHIRIIETNSVKNSLRVEVWRISRVRDAKLIKSIHNISFSDAKNSIASSVTEFKHEMERLRPGSDFETRYHARASLNRNVGWINSEGHLTEGEYPKLESMIDNLGKIELSSIHPRPFLSPKTSTSPKPQTISRDKDSKLNEIPGQEATTKELRRSRDDDSICKEVRYRNVSATLHDGSLVIINFKVGHSTENKRGKSFSSILRVISQWRMQARDDFDHQFLRKPLLVYVTLEASESSVDVQVLRKEPDWFEKPIIHYRLHHTLQESGCSYVNFEPLPQTVLDHHQWMSRNKKLLNIFRSGLKRYIGSVDKAGVLCRSAQPPIDQFLSDLRKPTTRDLGAGTEATESPMAVGQAKNSHKKAQGASNTEPRNKRKNGEDDEFSIFAI</sequence>
<comment type="caution">
    <text evidence="2">The sequence shown here is derived from an EMBL/GenBank/DDBJ whole genome shotgun (WGS) entry which is preliminary data.</text>
</comment>
<evidence type="ECO:0000313" key="3">
    <source>
        <dbReference type="Proteomes" id="UP001341245"/>
    </source>
</evidence>